<dbReference type="AlphaFoldDB" id="A0A9D1V286"/>
<reference evidence="3" key="1">
    <citation type="journal article" date="2021" name="PeerJ">
        <title>Extensive microbial diversity within the chicken gut microbiome revealed by metagenomics and culture.</title>
        <authorList>
            <person name="Gilroy R."/>
            <person name="Ravi A."/>
            <person name="Getino M."/>
            <person name="Pursley I."/>
            <person name="Horton D.L."/>
            <person name="Alikhan N.F."/>
            <person name="Baker D."/>
            <person name="Gharbi K."/>
            <person name="Hall N."/>
            <person name="Watson M."/>
            <person name="Adriaenssens E.M."/>
            <person name="Foster-Nyarko E."/>
            <person name="Jarju S."/>
            <person name="Secka A."/>
            <person name="Antonio M."/>
            <person name="Oren A."/>
            <person name="Chaudhuri R.R."/>
            <person name="La Ragione R."/>
            <person name="Hildebrand F."/>
            <person name="Pallen M.J."/>
        </authorList>
    </citation>
    <scope>NUCLEOTIDE SEQUENCE</scope>
    <source>
        <strain evidence="3">2239</strain>
    </source>
</reference>
<dbReference type="Proteomes" id="UP000824193">
    <property type="component" value="Unassembled WGS sequence"/>
</dbReference>
<dbReference type="EMBL" id="DXFW01000004">
    <property type="protein sequence ID" value="HIX04776.1"/>
    <property type="molecule type" value="Genomic_DNA"/>
</dbReference>
<evidence type="ECO:0000256" key="1">
    <source>
        <dbReference type="SAM" id="MobiDB-lite"/>
    </source>
</evidence>
<organism evidence="3 4">
    <name type="scientific">Candidatus Allofournierella pullicola</name>
    <dbReference type="NCBI Taxonomy" id="2838596"/>
    <lineage>
        <taxon>Bacteria</taxon>
        <taxon>Bacillati</taxon>
        <taxon>Bacillota</taxon>
        <taxon>Clostridia</taxon>
        <taxon>Eubacteriales</taxon>
        <taxon>Oscillospiraceae</taxon>
        <taxon>Allofournierella</taxon>
    </lineage>
</organism>
<name>A0A9D1V286_9FIRM</name>
<feature type="signal peptide" evidence="2">
    <location>
        <begin position="1"/>
        <end position="23"/>
    </location>
</feature>
<accession>A0A9D1V286</accession>
<feature type="chain" id="PRO_5038615312" evidence="2">
    <location>
        <begin position="24"/>
        <end position="466"/>
    </location>
</feature>
<feature type="region of interest" description="Disordered" evidence="1">
    <location>
        <begin position="447"/>
        <end position="466"/>
    </location>
</feature>
<evidence type="ECO:0000313" key="3">
    <source>
        <dbReference type="EMBL" id="HIX04776.1"/>
    </source>
</evidence>
<keyword evidence="2" id="KW-0732">Signal</keyword>
<protein>
    <submittedName>
        <fullName evidence="3">Uncharacterized protein</fullName>
    </submittedName>
</protein>
<proteinExistence type="predicted"/>
<evidence type="ECO:0000256" key="2">
    <source>
        <dbReference type="SAM" id="SignalP"/>
    </source>
</evidence>
<evidence type="ECO:0000313" key="4">
    <source>
        <dbReference type="Proteomes" id="UP000824193"/>
    </source>
</evidence>
<reference evidence="3" key="2">
    <citation type="submission" date="2021-04" db="EMBL/GenBank/DDBJ databases">
        <authorList>
            <person name="Gilroy R."/>
        </authorList>
    </citation>
    <scope>NUCLEOTIDE SEQUENCE</scope>
    <source>
        <strain evidence="3">2239</strain>
    </source>
</reference>
<comment type="caution">
    <text evidence="3">The sequence shown here is derived from an EMBL/GenBank/DDBJ whole genome shotgun (WGS) entry which is preliminary data.</text>
</comment>
<gene>
    <name evidence="3" type="ORF">H9865_01500</name>
</gene>
<sequence length="466" mass="52066">MKRKAAGLALVLAMVLALPGCGAMTPEKLAAKVKQAVEENPYSQAEMEMIMETSVVDPTTGIEMDVGLQLNGQMRVSYEPDTLYEKVELTIEMMGLRMPTEVEIYILPEGDKTVSYTNIAGSWLWSEVDPSTQASDSISIAIWDLPPEQLAINEEVTELEGAPAACLTGQVTGEEIANAVGFLFNSMGGSGQLDDGMLIGGDQDELDDIDWEKVSAQVTTYVDPETYLPLREEITFSGLEDALSDMLGGEEVSFSLEKMEMSVDYTSYEPVDPCVLPEGAKAAADQSQRLMDGDPDNGDGTFTIQESGYYVDVTAPEGYELDMTNYDEVDFYSEELDRLVCYQMWRTSDSNDLFFWDMVSEEETLYTGDSTGSSRIEFEVIPTENYRFCLDGYTYQDEYAGKNYYAWVNLDDQFYNWVLVRIYDGGSTMDSSITREELVELLEQVHPYQPPEEDQGMGTRPEELQL</sequence>